<evidence type="ECO:0000259" key="12">
    <source>
        <dbReference type="Pfam" id="PF16327"/>
    </source>
</evidence>
<comment type="similarity">
    <text evidence="2">Belongs to the CcmF/CycK/Ccl1/NrfE/CcsA family.</text>
</comment>
<keyword evidence="5 10" id="KW-0812">Transmembrane</keyword>
<keyword evidence="13" id="KW-0456">Lyase</keyword>
<dbReference type="GO" id="GO:0020037">
    <property type="term" value="F:heme binding"/>
    <property type="evidence" value="ECO:0007669"/>
    <property type="project" value="InterPro"/>
</dbReference>
<keyword evidence="6" id="KW-0201">Cytochrome c-type biogenesis</keyword>
<dbReference type="InterPro" id="IPR003568">
    <property type="entry name" value="Cyt_c_biogenesis_CcmF"/>
</dbReference>
<feature type="transmembrane region" description="Helical" evidence="10">
    <location>
        <begin position="38"/>
        <end position="62"/>
    </location>
</feature>
<protein>
    <submittedName>
        <fullName evidence="13">Heme lyase CcmF/NrfE family subunit</fullName>
    </submittedName>
</protein>
<keyword evidence="4" id="KW-0997">Cell inner membrane</keyword>
<dbReference type="InterPro" id="IPR003567">
    <property type="entry name" value="Cyt_c_biogenesis"/>
</dbReference>
<gene>
    <name evidence="13" type="ORF">GNP35_01735</name>
</gene>
<organism evidence="13 14">
    <name type="scientific">Psychrosphaera haliotis</name>
    <dbReference type="NCBI Taxonomy" id="555083"/>
    <lineage>
        <taxon>Bacteria</taxon>
        <taxon>Pseudomonadati</taxon>
        <taxon>Pseudomonadota</taxon>
        <taxon>Gammaproteobacteria</taxon>
        <taxon>Alteromonadales</taxon>
        <taxon>Pseudoalteromonadaceae</taxon>
        <taxon>Psychrosphaera</taxon>
    </lineage>
</organism>
<feature type="transmembrane region" description="Helical" evidence="10">
    <location>
        <begin position="210"/>
        <end position="230"/>
    </location>
</feature>
<feature type="transmembrane region" description="Helical" evidence="10">
    <location>
        <begin position="394"/>
        <end position="412"/>
    </location>
</feature>
<evidence type="ECO:0000256" key="6">
    <source>
        <dbReference type="ARBA" id="ARBA00022748"/>
    </source>
</evidence>
<comment type="subcellular location">
    <subcellularLocation>
        <location evidence="1">Cell inner membrane</location>
        <topology evidence="1">Multi-pass membrane protein</topology>
    </subcellularLocation>
</comment>
<dbReference type="RefSeq" id="WP_155693956.1">
    <property type="nucleotide sequence ID" value="NZ_WOCD01000001.1"/>
</dbReference>
<feature type="transmembrane region" description="Helical" evidence="10">
    <location>
        <begin position="250"/>
        <end position="266"/>
    </location>
</feature>
<evidence type="ECO:0000259" key="11">
    <source>
        <dbReference type="Pfam" id="PF01578"/>
    </source>
</evidence>
<keyword evidence="8 10" id="KW-0472">Membrane</keyword>
<dbReference type="PRINTS" id="PR01411">
    <property type="entry name" value="CCMFBIOGNSIS"/>
</dbReference>
<sequence length="648" mass="71657">MIPELGNFALFIAFAFSLLLSIFPLIGLRTNNLKLMQLAPNLTVGLFSFTLFSFACLVYSFLTDDFTVLNVAENSNSLLPIQYKFAASFGSHEGSFLLWLVMQSGWAFAVVLKSKSLPPEMRTRVLMVIGWICVGFYAYIITASNPFDRTLPYFPVDGRDLNPLLQDVGMIIHPPLLYMGYVGLSISFAFAIAALLSGKLDSTWAKWSRPWTAAAWAFLTLGITIGSWWAYSELGWGGWWFWDPVENASFMPWLVATALLHSLAVSEKRNAFKSWTVFLAIAGFSLSLLGTFLVRSGVIVSVHAFATDPSRGVFILILLALVIGGSLTLYALRSGAIKSVGKFSTFSRETMLWANNVLLVAATIIVLLGTLLPLVHKEIGLGSISIGAPFFNQMFTYLTVPFALLLGIAPFVRWKQDKLNKFLTMPAVVGVISILLSVVWLKLEFGEVKFYAALGATLGLWVTLFTALEYRKTASKLGVSKVPLSHYAMALGHIGIAFVIAGAGLTSQYTQEKDVKLWPGDSAELMGYTYQFNAIKDVNGSNYNGWAADISVYKGNYLEAELLAEKRYYPVQRNTMTEAAIDDGFTRDLYVSLGELLPDDSWAIRIYVKPYVRWLWLGGILVALGGFLTLFDRRYRGVKLAKQAGANV</sequence>
<dbReference type="PANTHER" id="PTHR43653:SF1">
    <property type="entry name" value="CYTOCHROME C-TYPE BIOGENESIS PROTEIN CCMF"/>
    <property type="match status" value="1"/>
</dbReference>
<evidence type="ECO:0000256" key="2">
    <source>
        <dbReference type="ARBA" id="ARBA00009186"/>
    </source>
</evidence>
<keyword evidence="14" id="KW-1185">Reference proteome</keyword>
<dbReference type="OrthoDB" id="9761451at2"/>
<feature type="transmembrane region" description="Helical" evidence="10">
    <location>
        <begin position="424"/>
        <end position="443"/>
    </location>
</feature>
<evidence type="ECO:0000256" key="1">
    <source>
        <dbReference type="ARBA" id="ARBA00004429"/>
    </source>
</evidence>
<feature type="transmembrane region" description="Helical" evidence="10">
    <location>
        <begin position="124"/>
        <end position="142"/>
    </location>
</feature>
<dbReference type="Pfam" id="PF01578">
    <property type="entry name" value="Cytochrom_C_asm"/>
    <property type="match status" value="1"/>
</dbReference>
<feature type="transmembrane region" description="Helical" evidence="10">
    <location>
        <begin position="312"/>
        <end position="332"/>
    </location>
</feature>
<feature type="transmembrane region" description="Helical" evidence="10">
    <location>
        <begin position="449"/>
        <end position="468"/>
    </location>
</feature>
<feature type="transmembrane region" description="Helical" evidence="10">
    <location>
        <begin position="611"/>
        <end position="631"/>
    </location>
</feature>
<dbReference type="InterPro" id="IPR002541">
    <property type="entry name" value="Cyt_c_assembly"/>
</dbReference>
<evidence type="ECO:0000256" key="4">
    <source>
        <dbReference type="ARBA" id="ARBA00022519"/>
    </source>
</evidence>
<reference evidence="13 14" key="1">
    <citation type="submission" date="2019-11" db="EMBL/GenBank/DDBJ databases">
        <title>P. haliotis isolates from Z. marina roots.</title>
        <authorList>
            <person name="Cohen M."/>
            <person name="Jospin G."/>
            <person name="Eisen J.A."/>
            <person name="Coil D.A."/>
        </authorList>
    </citation>
    <scope>NUCLEOTIDE SEQUENCE [LARGE SCALE GENOMIC DNA]</scope>
    <source>
        <strain evidence="13 14">UCD-MCMsp1aY</strain>
    </source>
</reference>
<dbReference type="NCBIfam" id="NF007691">
    <property type="entry name" value="PRK10369.1"/>
    <property type="match status" value="1"/>
</dbReference>
<keyword evidence="3" id="KW-1003">Cell membrane</keyword>
<evidence type="ECO:0000313" key="13">
    <source>
        <dbReference type="EMBL" id="MUH71325.1"/>
    </source>
</evidence>
<dbReference type="AlphaFoldDB" id="A0A6N8F425"/>
<evidence type="ECO:0000256" key="3">
    <source>
        <dbReference type="ARBA" id="ARBA00022475"/>
    </source>
</evidence>
<dbReference type="GO" id="GO:0017004">
    <property type="term" value="P:cytochrome complex assembly"/>
    <property type="evidence" value="ECO:0007669"/>
    <property type="project" value="UniProtKB-KW"/>
</dbReference>
<dbReference type="GO" id="GO:0005886">
    <property type="term" value="C:plasma membrane"/>
    <property type="evidence" value="ECO:0007669"/>
    <property type="project" value="UniProtKB-SubCell"/>
</dbReference>
<evidence type="ECO:0000256" key="9">
    <source>
        <dbReference type="ARBA" id="ARBA00037230"/>
    </source>
</evidence>
<evidence type="ECO:0000256" key="8">
    <source>
        <dbReference type="ARBA" id="ARBA00023136"/>
    </source>
</evidence>
<evidence type="ECO:0000256" key="5">
    <source>
        <dbReference type="ARBA" id="ARBA00022692"/>
    </source>
</evidence>
<comment type="caution">
    <text evidence="13">The sequence shown here is derived from an EMBL/GenBank/DDBJ whole genome shotgun (WGS) entry which is preliminary data.</text>
</comment>
<name>A0A6N8F425_9GAMM</name>
<feature type="domain" description="Cytochrome c assembly protein" evidence="11">
    <location>
        <begin position="91"/>
        <end position="296"/>
    </location>
</feature>
<keyword evidence="7 10" id="KW-1133">Transmembrane helix</keyword>
<evidence type="ECO:0000313" key="14">
    <source>
        <dbReference type="Proteomes" id="UP000439994"/>
    </source>
</evidence>
<feature type="transmembrane region" description="Helical" evidence="10">
    <location>
        <begin position="353"/>
        <end position="374"/>
    </location>
</feature>
<accession>A0A6N8F425</accession>
<dbReference type="GO" id="GO:0015232">
    <property type="term" value="F:heme transmembrane transporter activity"/>
    <property type="evidence" value="ECO:0007669"/>
    <property type="project" value="InterPro"/>
</dbReference>
<evidence type="ECO:0000256" key="7">
    <source>
        <dbReference type="ARBA" id="ARBA00022989"/>
    </source>
</evidence>
<feature type="transmembrane region" description="Helical" evidence="10">
    <location>
        <begin position="178"/>
        <end position="198"/>
    </location>
</feature>
<proteinExistence type="inferred from homology"/>
<dbReference type="PRINTS" id="PR01410">
    <property type="entry name" value="CCBIOGENESIS"/>
</dbReference>
<dbReference type="PANTHER" id="PTHR43653">
    <property type="entry name" value="CYTOCHROME C ASSEMBLY PROTEIN-RELATED"/>
    <property type="match status" value="1"/>
</dbReference>
<dbReference type="Pfam" id="PF16327">
    <property type="entry name" value="CcmF_C"/>
    <property type="match status" value="1"/>
</dbReference>
<feature type="transmembrane region" description="Helical" evidence="10">
    <location>
        <begin position="488"/>
        <end position="509"/>
    </location>
</feature>
<feature type="transmembrane region" description="Helical" evidence="10">
    <location>
        <begin position="96"/>
        <end position="112"/>
    </location>
</feature>
<feature type="transmembrane region" description="Helical" evidence="10">
    <location>
        <begin position="278"/>
        <end position="306"/>
    </location>
</feature>
<feature type="transmembrane region" description="Helical" evidence="10">
    <location>
        <begin position="6"/>
        <end position="26"/>
    </location>
</feature>
<dbReference type="EMBL" id="WOCD01000001">
    <property type="protein sequence ID" value="MUH71325.1"/>
    <property type="molecule type" value="Genomic_DNA"/>
</dbReference>
<dbReference type="Proteomes" id="UP000439994">
    <property type="component" value="Unassembled WGS sequence"/>
</dbReference>
<evidence type="ECO:0000256" key="10">
    <source>
        <dbReference type="SAM" id="Phobius"/>
    </source>
</evidence>
<feature type="domain" description="Cytochrome c-type biogenesis protein CcmF C-terminal" evidence="12">
    <location>
        <begin position="316"/>
        <end position="633"/>
    </location>
</feature>
<comment type="function">
    <text evidence="9">Required for the biogenesis of c-type cytochromes. Possible subunit of a heme lyase.</text>
</comment>
<dbReference type="NCBIfam" id="TIGR00353">
    <property type="entry name" value="nrfE"/>
    <property type="match status" value="1"/>
</dbReference>
<dbReference type="InterPro" id="IPR032523">
    <property type="entry name" value="CcmF_C"/>
</dbReference>
<dbReference type="GO" id="GO:0016829">
    <property type="term" value="F:lyase activity"/>
    <property type="evidence" value="ECO:0007669"/>
    <property type="project" value="UniProtKB-KW"/>
</dbReference>